<dbReference type="GeneID" id="85457529"/>
<dbReference type="Proteomes" id="UP001224890">
    <property type="component" value="Unassembled WGS sequence"/>
</dbReference>
<name>A0AAJ0A8Z1_9PEZI</name>
<gene>
    <name evidence="1" type="ORF">BDP55DRAFT_637636</name>
</gene>
<dbReference type="EMBL" id="JAHMHR010000070">
    <property type="protein sequence ID" value="KAK1658677.1"/>
    <property type="molecule type" value="Genomic_DNA"/>
</dbReference>
<dbReference type="AlphaFoldDB" id="A0AAJ0A8Z1"/>
<dbReference type="RefSeq" id="XP_060423441.1">
    <property type="nucleotide sequence ID" value="XM_060573003.1"/>
</dbReference>
<proteinExistence type="predicted"/>
<sequence length="418" mass="47922">MCRRVSDGKSDQWFTVLPESDLFVLQSVSCIPDFIGLSHDSLFSSDDRKHVLVHAENSANVFDPTWNVEELRQYERDIEWDPSHDPIKYPPRNLSSTAHSKDRFDVYDSLLQASMNLIARGGSKLWLIDSRLRRKQTVISSDTMPILGSWTYSGQGQKMFRGNGCKFYAISDYDTLEVCGDDGDGYEIAAQVCLFVEELAFVAKFQHALLRGIDPSDRYLEQLGILVRERDWIGGQIAILSDQQQDTKDIITDGSFKGIIIDDGRHRKTNISHLAICDMNNDRLSIIKHEIWDLPQHELRHPTVRVSSYIEIREVGVSISVLFNFCSLEFQKSHRRQEMIDSFAELEHCDVVVIYYFMTDIAIRVKVQRLMILVAIRCRKHTPNVEKLAVSLRVAPSGIQQIINPIFIFPSTLQPTRL</sequence>
<protein>
    <submittedName>
        <fullName evidence="1">Uncharacterized protein</fullName>
    </submittedName>
</protein>
<reference evidence="1" key="1">
    <citation type="submission" date="2021-06" db="EMBL/GenBank/DDBJ databases">
        <title>Comparative genomics, transcriptomics and evolutionary studies reveal genomic signatures of adaptation to plant cell wall in hemibiotrophic fungi.</title>
        <authorList>
            <consortium name="DOE Joint Genome Institute"/>
            <person name="Baroncelli R."/>
            <person name="Diaz J.F."/>
            <person name="Benocci T."/>
            <person name="Peng M."/>
            <person name="Battaglia E."/>
            <person name="Haridas S."/>
            <person name="Andreopoulos W."/>
            <person name="Labutti K."/>
            <person name="Pangilinan J."/>
            <person name="Floch G.L."/>
            <person name="Makela M.R."/>
            <person name="Henrissat B."/>
            <person name="Grigoriev I.V."/>
            <person name="Crouch J.A."/>
            <person name="De Vries R.P."/>
            <person name="Sukno S.A."/>
            <person name="Thon M.R."/>
        </authorList>
    </citation>
    <scope>NUCLEOTIDE SEQUENCE</scope>
    <source>
        <strain evidence="1">CBS 193.32</strain>
    </source>
</reference>
<organism evidence="1 2">
    <name type="scientific">Colletotrichum godetiae</name>
    <dbReference type="NCBI Taxonomy" id="1209918"/>
    <lineage>
        <taxon>Eukaryota</taxon>
        <taxon>Fungi</taxon>
        <taxon>Dikarya</taxon>
        <taxon>Ascomycota</taxon>
        <taxon>Pezizomycotina</taxon>
        <taxon>Sordariomycetes</taxon>
        <taxon>Hypocreomycetidae</taxon>
        <taxon>Glomerellales</taxon>
        <taxon>Glomerellaceae</taxon>
        <taxon>Colletotrichum</taxon>
        <taxon>Colletotrichum acutatum species complex</taxon>
    </lineage>
</organism>
<evidence type="ECO:0000313" key="2">
    <source>
        <dbReference type="Proteomes" id="UP001224890"/>
    </source>
</evidence>
<comment type="caution">
    <text evidence="1">The sequence shown here is derived from an EMBL/GenBank/DDBJ whole genome shotgun (WGS) entry which is preliminary data.</text>
</comment>
<evidence type="ECO:0000313" key="1">
    <source>
        <dbReference type="EMBL" id="KAK1658677.1"/>
    </source>
</evidence>
<keyword evidence="2" id="KW-1185">Reference proteome</keyword>
<accession>A0AAJ0A8Z1</accession>